<dbReference type="GO" id="GO:0006508">
    <property type="term" value="P:proteolysis"/>
    <property type="evidence" value="ECO:0007669"/>
    <property type="project" value="UniProtKB-KW"/>
</dbReference>
<dbReference type="InterPro" id="IPR008915">
    <property type="entry name" value="Peptidase_M50"/>
</dbReference>
<dbReference type="InterPro" id="IPR004387">
    <property type="entry name" value="Pept_M50_Zn"/>
</dbReference>
<evidence type="ECO:0000313" key="14">
    <source>
        <dbReference type="Proteomes" id="UP001500791"/>
    </source>
</evidence>
<dbReference type="GO" id="GO:0008233">
    <property type="term" value="F:peptidase activity"/>
    <property type="evidence" value="ECO:0007669"/>
    <property type="project" value="UniProtKB-KW"/>
</dbReference>
<feature type="transmembrane region" description="Helical" evidence="11">
    <location>
        <begin position="12"/>
        <end position="32"/>
    </location>
</feature>
<dbReference type="InterPro" id="IPR041489">
    <property type="entry name" value="PDZ_6"/>
</dbReference>
<evidence type="ECO:0000256" key="11">
    <source>
        <dbReference type="SAM" id="Phobius"/>
    </source>
</evidence>
<evidence type="ECO:0000313" key="13">
    <source>
        <dbReference type="EMBL" id="GAA0399001.1"/>
    </source>
</evidence>
<dbReference type="PANTHER" id="PTHR42837">
    <property type="entry name" value="REGULATOR OF SIGMA-E PROTEASE RSEP"/>
    <property type="match status" value="1"/>
</dbReference>
<gene>
    <name evidence="13" type="ORF">GCM10009093_26950</name>
</gene>
<comment type="cofactor">
    <cofactor evidence="1">
        <name>Zn(2+)</name>
        <dbReference type="ChEBI" id="CHEBI:29105"/>
    </cofactor>
</comment>
<keyword evidence="4 13" id="KW-0645">Protease</keyword>
<name>A0ABN0YKV4_9CAUL</name>
<organism evidence="13 14">
    <name type="scientific">Brevundimonas terrae</name>
    <dbReference type="NCBI Taxonomy" id="363631"/>
    <lineage>
        <taxon>Bacteria</taxon>
        <taxon>Pseudomonadati</taxon>
        <taxon>Pseudomonadota</taxon>
        <taxon>Alphaproteobacteria</taxon>
        <taxon>Caulobacterales</taxon>
        <taxon>Caulobacteraceae</taxon>
        <taxon>Brevundimonas</taxon>
    </lineage>
</organism>
<evidence type="ECO:0000256" key="8">
    <source>
        <dbReference type="ARBA" id="ARBA00022989"/>
    </source>
</evidence>
<dbReference type="PROSITE" id="PS50106">
    <property type="entry name" value="PDZ"/>
    <property type="match status" value="1"/>
</dbReference>
<dbReference type="SMART" id="SM00228">
    <property type="entry name" value="PDZ"/>
    <property type="match status" value="1"/>
</dbReference>
<dbReference type="InterPro" id="IPR001478">
    <property type="entry name" value="PDZ"/>
</dbReference>
<dbReference type="PANTHER" id="PTHR42837:SF2">
    <property type="entry name" value="MEMBRANE METALLOPROTEASE ARASP2, CHLOROPLASTIC-RELATED"/>
    <property type="match status" value="1"/>
</dbReference>
<evidence type="ECO:0000256" key="5">
    <source>
        <dbReference type="ARBA" id="ARBA00022692"/>
    </source>
</evidence>
<evidence type="ECO:0000256" key="4">
    <source>
        <dbReference type="ARBA" id="ARBA00022670"/>
    </source>
</evidence>
<keyword evidence="8 11" id="KW-1133">Transmembrane helix</keyword>
<evidence type="ECO:0000256" key="2">
    <source>
        <dbReference type="ARBA" id="ARBA00004141"/>
    </source>
</evidence>
<keyword evidence="7" id="KW-0862">Zinc</keyword>
<feature type="domain" description="PDZ" evidence="12">
    <location>
        <begin position="145"/>
        <end position="208"/>
    </location>
</feature>
<dbReference type="Pfam" id="PF02163">
    <property type="entry name" value="Peptidase_M50"/>
    <property type="match status" value="1"/>
</dbReference>
<evidence type="ECO:0000256" key="9">
    <source>
        <dbReference type="ARBA" id="ARBA00023049"/>
    </source>
</evidence>
<dbReference type="Proteomes" id="UP001500791">
    <property type="component" value="Unassembled WGS sequence"/>
</dbReference>
<evidence type="ECO:0000256" key="6">
    <source>
        <dbReference type="ARBA" id="ARBA00022801"/>
    </source>
</evidence>
<evidence type="ECO:0000259" key="12">
    <source>
        <dbReference type="PROSITE" id="PS50106"/>
    </source>
</evidence>
<dbReference type="EMBL" id="BAAAEJ010000009">
    <property type="protein sequence ID" value="GAA0399001.1"/>
    <property type="molecule type" value="Genomic_DNA"/>
</dbReference>
<evidence type="ECO:0000256" key="10">
    <source>
        <dbReference type="ARBA" id="ARBA00023136"/>
    </source>
</evidence>
<comment type="caution">
    <text evidence="13">The sequence shown here is derived from an EMBL/GenBank/DDBJ whole genome shotgun (WGS) entry which is preliminary data.</text>
</comment>
<dbReference type="CDD" id="cd23081">
    <property type="entry name" value="cpPDZ_EcRseP-like"/>
    <property type="match status" value="1"/>
</dbReference>
<keyword evidence="6" id="KW-0378">Hydrolase</keyword>
<feature type="transmembrane region" description="Helical" evidence="11">
    <location>
        <begin position="319"/>
        <end position="342"/>
    </location>
</feature>
<accession>A0ABN0YKV4</accession>
<protein>
    <submittedName>
        <fullName evidence="13">Site-2 protease family protein</fullName>
    </submittedName>
</protein>
<dbReference type="RefSeq" id="WP_167178167.1">
    <property type="nucleotide sequence ID" value="NZ_BAAAEJ010000009.1"/>
</dbReference>
<evidence type="ECO:0000256" key="3">
    <source>
        <dbReference type="ARBA" id="ARBA00007931"/>
    </source>
</evidence>
<reference evidence="13 14" key="1">
    <citation type="journal article" date="2019" name="Int. J. Syst. Evol. Microbiol.">
        <title>The Global Catalogue of Microorganisms (GCM) 10K type strain sequencing project: providing services to taxonomists for standard genome sequencing and annotation.</title>
        <authorList>
            <consortium name="The Broad Institute Genomics Platform"/>
            <consortium name="The Broad Institute Genome Sequencing Center for Infectious Disease"/>
            <person name="Wu L."/>
            <person name="Ma J."/>
        </authorList>
    </citation>
    <scope>NUCLEOTIDE SEQUENCE [LARGE SCALE GENOMIC DNA]</scope>
    <source>
        <strain evidence="13 14">JCM 13476</strain>
    </source>
</reference>
<comment type="similarity">
    <text evidence="3">Belongs to the peptidase M50B family.</text>
</comment>
<feature type="transmembrane region" description="Helical" evidence="11">
    <location>
        <begin position="120"/>
        <end position="145"/>
    </location>
</feature>
<evidence type="ECO:0000256" key="1">
    <source>
        <dbReference type="ARBA" id="ARBA00001947"/>
    </source>
</evidence>
<evidence type="ECO:0000256" key="7">
    <source>
        <dbReference type="ARBA" id="ARBA00022833"/>
    </source>
</evidence>
<dbReference type="InterPro" id="IPR036034">
    <property type="entry name" value="PDZ_sf"/>
</dbReference>
<keyword evidence="9" id="KW-0482">Metalloprotease</keyword>
<keyword evidence="10 11" id="KW-0472">Membrane</keyword>
<dbReference type="Pfam" id="PF17820">
    <property type="entry name" value="PDZ_6"/>
    <property type="match status" value="1"/>
</dbReference>
<feature type="transmembrane region" description="Helical" evidence="11">
    <location>
        <begin position="370"/>
        <end position="388"/>
    </location>
</feature>
<dbReference type="Gene3D" id="2.30.42.10">
    <property type="match status" value="1"/>
</dbReference>
<sequence>MIGFLGQMLSYVVPFLVVLTVVVTVHELGHFLTARAFGVKVDRFAIGFGRPIFSRKDRHGVEWRIGWMPLGGYVKFSGDLDESGVPDRKGLEELRQRLIAEKGEGAERDYLYFKPLWQRALVVAGGPIANFVLALAIFTILFSAVGVPLRPARVMDVAEGSPAAAAGFAVGDLITHVNGKLIEDSSEVIRHVALSSGTPVQFTVERDQKVVNLTGVPERTVVDDPIGGRVTMGRIGLGLGSTRAEYRHVRYSPIEAVGKGAEEITSIIGTTIKYIGRIFTGRENGDQFSGPLGIARVSGGLTNAAVAAAPDPINATFNLLLTLTSFAAILSVGIGFLNLLPIPVLDGGHLMFYAYEAVARRPLDARIQSTGYGLGLAMLACMMLFATWNDLQKLNIFKFLGGLVA</sequence>
<keyword evidence="5 11" id="KW-0812">Transmembrane</keyword>
<dbReference type="SUPFAM" id="SSF50156">
    <property type="entry name" value="PDZ domain-like"/>
    <property type="match status" value="1"/>
</dbReference>
<dbReference type="CDD" id="cd06163">
    <property type="entry name" value="S2P-M50_PDZ_RseP-like"/>
    <property type="match status" value="1"/>
</dbReference>
<keyword evidence="14" id="KW-1185">Reference proteome</keyword>
<proteinExistence type="inferred from homology"/>
<comment type="subcellular location">
    <subcellularLocation>
        <location evidence="2">Membrane</location>
        <topology evidence="2">Multi-pass membrane protein</topology>
    </subcellularLocation>
</comment>